<comment type="similarity">
    <text evidence="2">Belongs to the histone deacetylase family. HD type 1 subfamily.</text>
</comment>
<evidence type="ECO:0000256" key="1">
    <source>
        <dbReference type="ARBA" id="ARBA00001947"/>
    </source>
</evidence>
<dbReference type="AlphaFoldDB" id="A0A835IMU7"/>
<name>A0A835IMU7_9MAGN</name>
<feature type="domain" description="Histone deacetylase" evidence="7">
    <location>
        <begin position="19"/>
        <end position="116"/>
    </location>
</feature>
<comment type="caution">
    <text evidence="8">The sequence shown here is derived from an EMBL/GenBank/DDBJ whole genome shotgun (WGS) entry which is preliminary data.</text>
</comment>
<dbReference type="GO" id="GO:0040029">
    <property type="term" value="P:epigenetic regulation of gene expression"/>
    <property type="evidence" value="ECO:0007669"/>
    <property type="project" value="TreeGrafter"/>
</dbReference>
<dbReference type="GO" id="GO:0000118">
    <property type="term" value="C:histone deacetylase complex"/>
    <property type="evidence" value="ECO:0007669"/>
    <property type="project" value="UniProtKB-ARBA"/>
</dbReference>
<comment type="catalytic activity">
    <reaction evidence="6">
        <text>N(6)-acetyl-L-lysyl-[histone] + H2O = L-lysyl-[histone] + acetate</text>
        <dbReference type="Rhea" id="RHEA:58196"/>
        <dbReference type="Rhea" id="RHEA-COMP:9845"/>
        <dbReference type="Rhea" id="RHEA-COMP:11338"/>
        <dbReference type="ChEBI" id="CHEBI:15377"/>
        <dbReference type="ChEBI" id="CHEBI:29969"/>
        <dbReference type="ChEBI" id="CHEBI:30089"/>
        <dbReference type="ChEBI" id="CHEBI:61930"/>
        <dbReference type="EC" id="3.5.1.98"/>
    </reaction>
</comment>
<reference evidence="8 9" key="1">
    <citation type="submission" date="2020-10" db="EMBL/GenBank/DDBJ databases">
        <title>The Coptis chinensis genome and diversification of protoberbering-type alkaloids.</title>
        <authorList>
            <person name="Wang B."/>
            <person name="Shu S."/>
            <person name="Song C."/>
            <person name="Liu Y."/>
        </authorList>
    </citation>
    <scope>NUCLEOTIDE SEQUENCE [LARGE SCALE GENOMIC DNA]</scope>
    <source>
        <strain evidence="8">HL-2020</strain>
        <tissue evidence="8">Leaf</tissue>
    </source>
</reference>
<dbReference type="SUPFAM" id="SSF52768">
    <property type="entry name" value="Arginase/deacetylase"/>
    <property type="match status" value="1"/>
</dbReference>
<dbReference type="OrthoDB" id="1928193at2759"/>
<evidence type="ECO:0000256" key="5">
    <source>
        <dbReference type="ARBA" id="ARBA00022853"/>
    </source>
</evidence>
<evidence type="ECO:0000313" key="8">
    <source>
        <dbReference type="EMBL" id="KAF9619422.1"/>
    </source>
</evidence>
<sequence>MENTDRKESKREEEKQLLKHHARVLYVDIDVHHGDGVEDAFYTSNRVMTVSFHKYGNNYFPSTGHLEEIGVGDGKYYSVNVPLNDGIDDESFQGLFQPIIQKVMDVYGPQAVVLQCVRTLCLETD</sequence>
<protein>
    <recommendedName>
        <fullName evidence="3">histone deacetylase</fullName>
        <ecNumber evidence="3">3.5.1.98</ecNumber>
    </recommendedName>
</protein>
<dbReference type="GO" id="GO:0141221">
    <property type="term" value="F:histone deacetylase activity, hydrolytic mechanism"/>
    <property type="evidence" value="ECO:0007669"/>
    <property type="project" value="UniProtKB-EC"/>
</dbReference>
<evidence type="ECO:0000256" key="4">
    <source>
        <dbReference type="ARBA" id="ARBA00022801"/>
    </source>
</evidence>
<dbReference type="PRINTS" id="PR01271">
    <property type="entry name" value="HISDACETLASE"/>
</dbReference>
<evidence type="ECO:0000256" key="2">
    <source>
        <dbReference type="ARBA" id="ARBA00006457"/>
    </source>
</evidence>
<dbReference type="InterPro" id="IPR000286">
    <property type="entry name" value="HDACs"/>
</dbReference>
<keyword evidence="4" id="KW-0378">Hydrolase</keyword>
<dbReference type="PANTHER" id="PTHR10625:SF10">
    <property type="entry name" value="HISTONE DEACETYLASE HDAC1"/>
    <property type="match status" value="1"/>
</dbReference>
<dbReference type="InterPro" id="IPR023801">
    <property type="entry name" value="His_deacetylse_dom"/>
</dbReference>
<dbReference type="Proteomes" id="UP000631114">
    <property type="component" value="Unassembled WGS sequence"/>
</dbReference>
<evidence type="ECO:0000313" key="9">
    <source>
        <dbReference type="Proteomes" id="UP000631114"/>
    </source>
</evidence>
<dbReference type="PANTHER" id="PTHR10625">
    <property type="entry name" value="HISTONE DEACETYLASE HDAC1-RELATED"/>
    <property type="match status" value="1"/>
</dbReference>
<dbReference type="InterPro" id="IPR023696">
    <property type="entry name" value="Ureohydrolase_dom_sf"/>
</dbReference>
<evidence type="ECO:0000259" key="7">
    <source>
        <dbReference type="Pfam" id="PF00850"/>
    </source>
</evidence>
<dbReference type="Gene3D" id="3.40.800.20">
    <property type="entry name" value="Histone deacetylase domain"/>
    <property type="match status" value="1"/>
</dbReference>
<proteinExistence type="inferred from homology"/>
<keyword evidence="9" id="KW-1185">Reference proteome</keyword>
<evidence type="ECO:0000256" key="3">
    <source>
        <dbReference type="ARBA" id="ARBA00012111"/>
    </source>
</evidence>
<comment type="cofactor">
    <cofactor evidence="1">
        <name>Zn(2+)</name>
        <dbReference type="ChEBI" id="CHEBI:29105"/>
    </cofactor>
</comment>
<keyword evidence="5" id="KW-0156">Chromatin regulator</keyword>
<accession>A0A835IMU7</accession>
<dbReference type="Pfam" id="PF00850">
    <property type="entry name" value="Hist_deacetyl"/>
    <property type="match status" value="1"/>
</dbReference>
<organism evidence="8 9">
    <name type="scientific">Coptis chinensis</name>
    <dbReference type="NCBI Taxonomy" id="261450"/>
    <lineage>
        <taxon>Eukaryota</taxon>
        <taxon>Viridiplantae</taxon>
        <taxon>Streptophyta</taxon>
        <taxon>Embryophyta</taxon>
        <taxon>Tracheophyta</taxon>
        <taxon>Spermatophyta</taxon>
        <taxon>Magnoliopsida</taxon>
        <taxon>Ranunculales</taxon>
        <taxon>Ranunculaceae</taxon>
        <taxon>Coptidoideae</taxon>
        <taxon>Coptis</taxon>
    </lineage>
</organism>
<gene>
    <name evidence="8" type="ORF">IFM89_006997</name>
</gene>
<dbReference type="PRINTS" id="PR01270">
    <property type="entry name" value="HDASUPER"/>
</dbReference>
<dbReference type="InterPro" id="IPR003084">
    <property type="entry name" value="HDAC_I/II"/>
</dbReference>
<dbReference type="EC" id="3.5.1.98" evidence="3"/>
<evidence type="ECO:0000256" key="6">
    <source>
        <dbReference type="ARBA" id="ARBA00048287"/>
    </source>
</evidence>
<dbReference type="InterPro" id="IPR037138">
    <property type="entry name" value="His_deacetylse_dom_sf"/>
</dbReference>
<dbReference type="EMBL" id="JADFTS010000002">
    <property type="protein sequence ID" value="KAF9619422.1"/>
    <property type="molecule type" value="Genomic_DNA"/>
</dbReference>